<evidence type="ECO:0000313" key="1">
    <source>
        <dbReference type="EMBL" id="RNA14570.1"/>
    </source>
</evidence>
<gene>
    <name evidence="1" type="ORF">BpHYR1_014009</name>
</gene>
<reference evidence="1 2" key="1">
    <citation type="journal article" date="2018" name="Sci. Rep.">
        <title>Genomic signatures of local adaptation to the degree of environmental predictability in rotifers.</title>
        <authorList>
            <person name="Franch-Gras L."/>
            <person name="Hahn C."/>
            <person name="Garcia-Roger E.M."/>
            <person name="Carmona M.J."/>
            <person name="Serra M."/>
            <person name="Gomez A."/>
        </authorList>
    </citation>
    <scope>NUCLEOTIDE SEQUENCE [LARGE SCALE GENOMIC DNA]</scope>
    <source>
        <strain evidence="1">HYR1</strain>
    </source>
</reference>
<dbReference type="EMBL" id="REGN01005157">
    <property type="protein sequence ID" value="RNA14570.1"/>
    <property type="molecule type" value="Genomic_DNA"/>
</dbReference>
<proteinExistence type="predicted"/>
<dbReference type="AlphaFoldDB" id="A0A3M7QT82"/>
<comment type="caution">
    <text evidence="1">The sequence shown here is derived from an EMBL/GenBank/DDBJ whole genome shotgun (WGS) entry which is preliminary data.</text>
</comment>
<protein>
    <submittedName>
        <fullName evidence="1">Uncharacterized protein</fullName>
    </submittedName>
</protein>
<accession>A0A3M7QT82</accession>
<keyword evidence="2" id="KW-1185">Reference proteome</keyword>
<evidence type="ECO:0000313" key="2">
    <source>
        <dbReference type="Proteomes" id="UP000276133"/>
    </source>
</evidence>
<dbReference type="Proteomes" id="UP000276133">
    <property type="component" value="Unassembled WGS sequence"/>
</dbReference>
<name>A0A3M7QT82_BRAPC</name>
<sequence length="63" mass="7386">MDPIANAINREKKIFSCASLVQSFVTKRSVHCEFSYKPSKNYKNYRNKTIFHDSLKNSHNTFT</sequence>
<organism evidence="1 2">
    <name type="scientific">Brachionus plicatilis</name>
    <name type="common">Marine rotifer</name>
    <name type="synonym">Brachionus muelleri</name>
    <dbReference type="NCBI Taxonomy" id="10195"/>
    <lineage>
        <taxon>Eukaryota</taxon>
        <taxon>Metazoa</taxon>
        <taxon>Spiralia</taxon>
        <taxon>Gnathifera</taxon>
        <taxon>Rotifera</taxon>
        <taxon>Eurotatoria</taxon>
        <taxon>Monogononta</taxon>
        <taxon>Pseudotrocha</taxon>
        <taxon>Ploima</taxon>
        <taxon>Brachionidae</taxon>
        <taxon>Brachionus</taxon>
    </lineage>
</organism>